<dbReference type="PANTHER" id="PTHR10937">
    <property type="entry name" value="GLUCOSAMINE--FRUCTOSE-6-PHOSPHATE AMINOTRANSFERASE, ISOMERIZING"/>
    <property type="match status" value="1"/>
</dbReference>
<dbReference type="EC" id="2.6.1.16" evidence="2"/>
<keyword evidence="5" id="KW-1185">Reference proteome</keyword>
<evidence type="ECO:0000313" key="5">
    <source>
        <dbReference type="Proteomes" id="UP001500620"/>
    </source>
</evidence>
<dbReference type="Proteomes" id="UP001500620">
    <property type="component" value="Unassembled WGS sequence"/>
</dbReference>
<accession>A0ABP8DSZ4</accession>
<comment type="caution">
    <text evidence="4">The sequence shown here is derived from an EMBL/GenBank/DDBJ whole genome shotgun (WGS) entry which is preliminary data.</text>
</comment>
<evidence type="ECO:0000256" key="2">
    <source>
        <dbReference type="ARBA" id="ARBA00012916"/>
    </source>
</evidence>
<dbReference type="SUPFAM" id="SSF53697">
    <property type="entry name" value="SIS domain"/>
    <property type="match status" value="1"/>
</dbReference>
<dbReference type="RefSeq" id="WP_345141558.1">
    <property type="nucleotide sequence ID" value="NZ_BAABAT010000060.1"/>
</dbReference>
<dbReference type="InterPro" id="IPR046348">
    <property type="entry name" value="SIS_dom_sf"/>
</dbReference>
<dbReference type="GO" id="GO:0008483">
    <property type="term" value="F:transaminase activity"/>
    <property type="evidence" value="ECO:0007669"/>
    <property type="project" value="UniProtKB-KW"/>
</dbReference>
<keyword evidence="4" id="KW-0808">Transferase</keyword>
<proteinExistence type="predicted"/>
<dbReference type="PANTHER" id="PTHR10937:SF0">
    <property type="entry name" value="GLUTAMINE--FRUCTOSE-6-PHOSPHATE TRANSAMINASE (ISOMERIZING)"/>
    <property type="match status" value="1"/>
</dbReference>
<dbReference type="EMBL" id="BAABAT010000060">
    <property type="protein sequence ID" value="GAA4263036.1"/>
    <property type="molecule type" value="Genomic_DNA"/>
</dbReference>
<evidence type="ECO:0000256" key="3">
    <source>
        <dbReference type="ARBA" id="ARBA00016090"/>
    </source>
</evidence>
<reference evidence="5" key="1">
    <citation type="journal article" date="2019" name="Int. J. Syst. Evol. Microbiol.">
        <title>The Global Catalogue of Microorganisms (GCM) 10K type strain sequencing project: providing services to taxonomists for standard genome sequencing and annotation.</title>
        <authorList>
            <consortium name="The Broad Institute Genomics Platform"/>
            <consortium name="The Broad Institute Genome Sequencing Center for Infectious Disease"/>
            <person name="Wu L."/>
            <person name="Ma J."/>
        </authorList>
    </citation>
    <scope>NUCLEOTIDE SEQUENCE [LARGE SCALE GENOMIC DNA]</scope>
    <source>
        <strain evidence="5">JCM 17441</strain>
    </source>
</reference>
<protein>
    <recommendedName>
        <fullName evidence="3">Glutamine--fructose-6-phosphate aminotransferase [isomerizing]</fullName>
        <ecNumber evidence="2">2.6.1.16</ecNumber>
    </recommendedName>
</protein>
<dbReference type="Gene3D" id="3.40.50.10490">
    <property type="entry name" value="Glucose-6-phosphate isomerase like protein, domain 1"/>
    <property type="match status" value="2"/>
</dbReference>
<gene>
    <name evidence="4" type="ORF">GCM10022255_103940</name>
</gene>
<evidence type="ECO:0000256" key="1">
    <source>
        <dbReference type="ARBA" id="ARBA00001031"/>
    </source>
</evidence>
<comment type="catalytic activity">
    <reaction evidence="1">
        <text>D-fructose 6-phosphate + L-glutamine = D-glucosamine 6-phosphate + L-glutamate</text>
        <dbReference type="Rhea" id="RHEA:13237"/>
        <dbReference type="ChEBI" id="CHEBI:29985"/>
        <dbReference type="ChEBI" id="CHEBI:58359"/>
        <dbReference type="ChEBI" id="CHEBI:58725"/>
        <dbReference type="ChEBI" id="CHEBI:61527"/>
        <dbReference type="EC" id="2.6.1.16"/>
    </reaction>
</comment>
<name>A0ABP8DSZ4_9ACTN</name>
<sequence length="338" mass="35409">MSTPEGHITFAAARAQQLAALQLAVRRLSAEVAARQADGWFRGPGPIFVAIGASLAAACAPTWTLRRRGIHAWRLSAGDHPLPFPASRHPLLAVSQSGRSAETLAVLSSIGEQLRYAVTNAHPSPIAAAAPYHLSLGDLPDSYASTIGYTATIAGLGMIAEAWDDGPADPSWALLPQRMQELEDDLAGRLDDLAAPFAAARAADFVGAGPSLGSAEAGALLFREVVRLPATAMSTRQYLHGAMESAGGTAHVLFGGQRETAVARTLSGAGHPVILVTAYEVSPGPFLQVVRLPAVPPNQRAVLEAVVLQALVARTAERAGIDVEEFVFHHDDTKVPVL</sequence>
<keyword evidence="4" id="KW-0032">Aminotransferase</keyword>
<evidence type="ECO:0000313" key="4">
    <source>
        <dbReference type="EMBL" id="GAA4263036.1"/>
    </source>
</evidence>
<organism evidence="4 5">
    <name type="scientific">Dactylosporangium darangshiense</name>
    <dbReference type="NCBI Taxonomy" id="579108"/>
    <lineage>
        <taxon>Bacteria</taxon>
        <taxon>Bacillati</taxon>
        <taxon>Actinomycetota</taxon>
        <taxon>Actinomycetes</taxon>
        <taxon>Micromonosporales</taxon>
        <taxon>Micromonosporaceae</taxon>
        <taxon>Dactylosporangium</taxon>
    </lineage>
</organism>